<dbReference type="InterPro" id="IPR032675">
    <property type="entry name" value="LRR_dom_sf"/>
</dbReference>
<comment type="caution">
    <text evidence="1">The sequence shown here is derived from an EMBL/GenBank/DDBJ whole genome shotgun (WGS) entry which is preliminary data.</text>
</comment>
<dbReference type="AlphaFoldDB" id="A0A318IYW6"/>
<evidence type="ECO:0008006" key="3">
    <source>
        <dbReference type="Google" id="ProtNLM"/>
    </source>
</evidence>
<evidence type="ECO:0000313" key="2">
    <source>
        <dbReference type="Proteomes" id="UP000247792"/>
    </source>
</evidence>
<dbReference type="OrthoDB" id="8776719at2"/>
<gene>
    <name evidence="1" type="ORF">DFR42_107117</name>
</gene>
<dbReference type="Proteomes" id="UP000247792">
    <property type="component" value="Unassembled WGS sequence"/>
</dbReference>
<dbReference type="SUPFAM" id="SSF52047">
    <property type="entry name" value="RNI-like"/>
    <property type="match status" value="1"/>
</dbReference>
<proteinExistence type="predicted"/>
<organism evidence="1 2">
    <name type="scientific">Undibacterium pigrum</name>
    <dbReference type="NCBI Taxonomy" id="401470"/>
    <lineage>
        <taxon>Bacteria</taxon>
        <taxon>Pseudomonadati</taxon>
        <taxon>Pseudomonadota</taxon>
        <taxon>Betaproteobacteria</taxon>
        <taxon>Burkholderiales</taxon>
        <taxon>Oxalobacteraceae</taxon>
        <taxon>Undibacterium</taxon>
    </lineage>
</organism>
<dbReference type="EMBL" id="QJKB01000007">
    <property type="protein sequence ID" value="PXX41466.1"/>
    <property type="molecule type" value="Genomic_DNA"/>
</dbReference>
<dbReference type="Gene3D" id="3.80.10.10">
    <property type="entry name" value="Ribonuclease Inhibitor"/>
    <property type="match status" value="1"/>
</dbReference>
<protein>
    <recommendedName>
        <fullName evidence="3">Leucine rich repeat (LRR) protein</fullName>
    </recommendedName>
</protein>
<reference evidence="1 2" key="1">
    <citation type="submission" date="2018-05" db="EMBL/GenBank/DDBJ databases">
        <title>Genomic Encyclopedia of Type Strains, Phase IV (KMG-IV): sequencing the most valuable type-strain genomes for metagenomic binning, comparative biology and taxonomic classification.</title>
        <authorList>
            <person name="Goeker M."/>
        </authorList>
    </citation>
    <scope>NUCLEOTIDE SEQUENCE [LARGE SCALE GENOMIC DNA]</scope>
    <source>
        <strain evidence="1 2">DSM 19792</strain>
    </source>
</reference>
<dbReference type="InterPro" id="IPR051341">
    <property type="entry name" value="Zyg-11_UBL_adapter"/>
</dbReference>
<dbReference type="RefSeq" id="WP_110256699.1">
    <property type="nucleotide sequence ID" value="NZ_QJKB01000007.1"/>
</dbReference>
<evidence type="ECO:0000313" key="1">
    <source>
        <dbReference type="EMBL" id="PXX41466.1"/>
    </source>
</evidence>
<dbReference type="PANTHER" id="PTHR12904">
    <property type="match status" value="1"/>
</dbReference>
<name>A0A318IYW6_9BURK</name>
<accession>A0A318IYW6</accession>
<sequence>MTNSDEQRNDAELSGKIKPADIRNLRAKGAIHQLNFSELPTLTVKLAQALPALQSVENLWLWCDVTRKAMQHVIKIPGLRVLDILAIEGPGKLPGFADASSLEIFRANFYLSEEDVTAVLQAPSLIELGMQGATLSPHIIDMMLAHPHLAALDMESTEFDDAMALTLSASKKIHSLDIGATKITGTGLAHLTRMTQLKSLDLWATQVTIADLDLLTQLPQLEYLSLGNFDDMPSLDAAELIPRLEALPALNNIWLDGIKFDEQQAARLRTRVARVNITCA</sequence>
<dbReference type="PANTHER" id="PTHR12904:SF23">
    <property type="entry name" value="PROTEIN ZER-1 HOMOLOG"/>
    <property type="match status" value="1"/>
</dbReference>
<keyword evidence="2" id="KW-1185">Reference proteome</keyword>